<dbReference type="Pfam" id="PF06135">
    <property type="entry name" value="IreB"/>
    <property type="match status" value="1"/>
</dbReference>
<evidence type="ECO:0000313" key="4">
    <source>
        <dbReference type="Proteomes" id="UP000247922"/>
    </source>
</evidence>
<dbReference type="PANTHER" id="PTHR40067:SF1">
    <property type="entry name" value="UPF0297 PROTEIN YRZL"/>
    <property type="match status" value="1"/>
</dbReference>
<dbReference type="HAMAP" id="MF_01507">
    <property type="entry name" value="UPF0297"/>
    <property type="match status" value="1"/>
</dbReference>
<dbReference type="PANTHER" id="PTHR40067">
    <property type="entry name" value="UPF0297 PROTEIN YRZL"/>
    <property type="match status" value="1"/>
</dbReference>
<name>A0A2V3WAU9_9BACI</name>
<dbReference type="AlphaFoldDB" id="A0A2V3WAU9"/>
<dbReference type="Proteomes" id="UP000247922">
    <property type="component" value="Unassembled WGS sequence"/>
</dbReference>
<dbReference type="EMBL" id="QJJR01000004">
    <property type="protein sequence ID" value="PXW91587.1"/>
    <property type="molecule type" value="Genomic_DNA"/>
</dbReference>
<dbReference type="PIRSF" id="PIRSF037258">
    <property type="entry name" value="DUF965_bac"/>
    <property type="match status" value="1"/>
</dbReference>
<accession>A0A2V3WAU9</accession>
<reference evidence="3 4" key="1">
    <citation type="submission" date="2018-05" db="EMBL/GenBank/DDBJ databases">
        <title>Genomic Encyclopedia of Type Strains, Phase IV (KMG-IV): sequencing the most valuable type-strain genomes for metagenomic binning, comparative biology and taxonomic classification.</title>
        <authorList>
            <person name="Goeker M."/>
        </authorList>
    </citation>
    <scope>NUCLEOTIDE SEQUENCE [LARGE SCALE GENOMIC DNA]</scope>
    <source>
        <strain evidence="3 4">DSM 22440</strain>
    </source>
</reference>
<comment type="caution">
    <text evidence="3">The sequence shown here is derived from an EMBL/GenBank/DDBJ whole genome shotgun (WGS) entry which is preliminary data.</text>
</comment>
<evidence type="ECO:0000256" key="2">
    <source>
        <dbReference type="HAMAP-Rule" id="MF_01507"/>
    </source>
</evidence>
<comment type="similarity">
    <text evidence="1 2">Belongs to the UPF0297 family.</text>
</comment>
<dbReference type="NCBIfam" id="NF003997">
    <property type="entry name" value="PRK05473.1"/>
    <property type="match status" value="1"/>
</dbReference>
<evidence type="ECO:0000313" key="3">
    <source>
        <dbReference type="EMBL" id="PXW91587.1"/>
    </source>
</evidence>
<sequence>MLSVDEMDKTMKFDFTEEVVEYNVKDVLLTVYHALEEKGYHPINQIVGYLLSGDPAYIPRYKDARNLIRRLDRDELIEELVKHYIDQHKEV</sequence>
<proteinExistence type="inferred from homology"/>
<organism evidence="3 4">
    <name type="scientific">Streptohalobacillus salinus</name>
    <dbReference type="NCBI Taxonomy" id="621096"/>
    <lineage>
        <taxon>Bacteria</taxon>
        <taxon>Bacillati</taxon>
        <taxon>Bacillota</taxon>
        <taxon>Bacilli</taxon>
        <taxon>Bacillales</taxon>
        <taxon>Bacillaceae</taxon>
        <taxon>Streptohalobacillus</taxon>
    </lineage>
</organism>
<gene>
    <name evidence="3" type="ORF">DES38_10413</name>
</gene>
<keyword evidence="4" id="KW-1185">Reference proteome</keyword>
<protein>
    <recommendedName>
        <fullName evidence="2">UPF0297 protein DES38_10413</fullName>
    </recommendedName>
</protein>
<dbReference type="InterPro" id="IPR009309">
    <property type="entry name" value="IreB"/>
</dbReference>
<evidence type="ECO:0000256" key="1">
    <source>
        <dbReference type="ARBA" id="ARBA00010888"/>
    </source>
</evidence>